<reference evidence="2 3" key="1">
    <citation type="submission" date="2021-09" db="EMBL/GenBank/DDBJ databases">
        <title>Genomic insights and catalytic innovation underlie evolution of tropane alkaloids biosynthesis.</title>
        <authorList>
            <person name="Wang Y.-J."/>
            <person name="Tian T."/>
            <person name="Huang J.-P."/>
            <person name="Huang S.-X."/>
        </authorList>
    </citation>
    <scope>NUCLEOTIDE SEQUENCE [LARGE SCALE GENOMIC DNA]</scope>
    <source>
        <strain evidence="2">KIB-2018</strain>
        <tissue evidence="2">Leaf</tissue>
    </source>
</reference>
<dbReference type="Pfam" id="PF24750">
    <property type="entry name" value="b-prop_At3g26010-like"/>
    <property type="match status" value="1"/>
</dbReference>
<dbReference type="InterPro" id="IPR055290">
    <property type="entry name" value="At3g26010-like"/>
</dbReference>
<evidence type="ECO:0000313" key="3">
    <source>
        <dbReference type="Proteomes" id="UP001159364"/>
    </source>
</evidence>
<evidence type="ECO:0000313" key="2">
    <source>
        <dbReference type="EMBL" id="KAJ8770785.1"/>
    </source>
</evidence>
<dbReference type="Gene3D" id="1.20.1280.50">
    <property type="match status" value="1"/>
</dbReference>
<accession>A0AAV8TV24</accession>
<dbReference type="InterPro" id="IPR011043">
    <property type="entry name" value="Gal_Oxase/kelch_b-propeller"/>
</dbReference>
<evidence type="ECO:0000259" key="1">
    <source>
        <dbReference type="Pfam" id="PF24750"/>
    </source>
</evidence>
<dbReference type="NCBIfam" id="TIGR01640">
    <property type="entry name" value="F_box_assoc_1"/>
    <property type="match status" value="1"/>
</dbReference>
<gene>
    <name evidence="2" type="ORF">K2173_021432</name>
</gene>
<dbReference type="PANTHER" id="PTHR35546:SF100">
    <property type="entry name" value="F-BOX DOMAIN-CONTAINING PROTEIN"/>
    <property type="match status" value="1"/>
</dbReference>
<sequence>MDRGKKPCNSVESRNNKIYMDLKDVIRVNALPFLPAKSLCRCTSVCRDWKLQISSPFFAHTQSNAFHDISGFFCQNKSSQFPSFISLDPAAYGLPDPSLTFLPEPVDIRCSSNGLLCCQGCTESKAYYICNPVTRKWKKLPKPNADHGSTPALVLVFEPSVLSFVAEYMLICAFPSELDGYEFEIYSSAEGSWRISPEIIFGNRELVPTSGVHVGGIIYWLSRCSGIVAFDLKNERTRLLYGYALGALGEVNGKLYSASLHGSKLTVVELCNSFTNTMQMHSKQKSWNMKVEINLMGPLLDPGSNVVFVGGNLVLIRSGKRIVSVDMKTQTTTTLTAELDYSSRVVHYVNSLVEI</sequence>
<dbReference type="InterPro" id="IPR056592">
    <property type="entry name" value="Beta-prop_At3g26010-like"/>
</dbReference>
<dbReference type="EMBL" id="JAIWQS010000003">
    <property type="protein sequence ID" value="KAJ8770785.1"/>
    <property type="molecule type" value="Genomic_DNA"/>
</dbReference>
<feature type="domain" description="F-box protein At3g26010-like beta-propeller" evidence="1">
    <location>
        <begin position="109"/>
        <end position="238"/>
    </location>
</feature>
<proteinExistence type="predicted"/>
<organism evidence="2 3">
    <name type="scientific">Erythroxylum novogranatense</name>
    <dbReference type="NCBI Taxonomy" id="1862640"/>
    <lineage>
        <taxon>Eukaryota</taxon>
        <taxon>Viridiplantae</taxon>
        <taxon>Streptophyta</taxon>
        <taxon>Embryophyta</taxon>
        <taxon>Tracheophyta</taxon>
        <taxon>Spermatophyta</taxon>
        <taxon>Magnoliopsida</taxon>
        <taxon>eudicotyledons</taxon>
        <taxon>Gunneridae</taxon>
        <taxon>Pentapetalae</taxon>
        <taxon>rosids</taxon>
        <taxon>fabids</taxon>
        <taxon>Malpighiales</taxon>
        <taxon>Erythroxylaceae</taxon>
        <taxon>Erythroxylum</taxon>
    </lineage>
</organism>
<keyword evidence="3" id="KW-1185">Reference proteome</keyword>
<dbReference type="PANTHER" id="PTHR35546">
    <property type="entry name" value="F-BOX PROTEIN INTERACTION DOMAIN PROTEIN-RELATED"/>
    <property type="match status" value="1"/>
</dbReference>
<dbReference type="AlphaFoldDB" id="A0AAV8TV24"/>
<dbReference type="SUPFAM" id="SSF50965">
    <property type="entry name" value="Galactose oxidase, central domain"/>
    <property type="match status" value="1"/>
</dbReference>
<dbReference type="Proteomes" id="UP001159364">
    <property type="component" value="Linkage Group LG03"/>
</dbReference>
<name>A0AAV8TV24_9ROSI</name>
<dbReference type="InterPro" id="IPR017451">
    <property type="entry name" value="F-box-assoc_interact_dom"/>
</dbReference>
<protein>
    <recommendedName>
        <fullName evidence="1">F-box protein At3g26010-like beta-propeller domain-containing protein</fullName>
    </recommendedName>
</protein>
<dbReference type="SUPFAM" id="SSF81383">
    <property type="entry name" value="F-box domain"/>
    <property type="match status" value="1"/>
</dbReference>
<dbReference type="InterPro" id="IPR036047">
    <property type="entry name" value="F-box-like_dom_sf"/>
</dbReference>
<comment type="caution">
    <text evidence="2">The sequence shown here is derived from an EMBL/GenBank/DDBJ whole genome shotgun (WGS) entry which is preliminary data.</text>
</comment>